<dbReference type="EMBL" id="CAUYUE010000014">
    <property type="protein sequence ID" value="CAK0786194.1"/>
    <property type="molecule type" value="Genomic_DNA"/>
</dbReference>
<comment type="caution">
    <text evidence="2">The sequence shown here is derived from an EMBL/GenBank/DDBJ whole genome shotgun (WGS) entry which is preliminary data.</text>
</comment>
<name>A0AAV1IFT3_9CHLO</name>
<proteinExistence type="predicted"/>
<gene>
    <name evidence="2" type="ORF">CVIRNUC_009407</name>
</gene>
<reference evidence="2 3" key="1">
    <citation type="submission" date="2023-10" db="EMBL/GenBank/DDBJ databases">
        <authorList>
            <person name="Maclean D."/>
            <person name="Macfadyen A."/>
        </authorList>
    </citation>
    <scope>NUCLEOTIDE SEQUENCE [LARGE SCALE GENOMIC DNA]</scope>
</reference>
<sequence>MKSGSLYKHLIGKIVLVPGSEFGVDVPEFYYKARVVRKDSSHKRALVLRFAEDGDQMWQPVEKVVSWIEAMHAKGLDENAPCTIGDAAQAYAAATLAGMSCCSSDWDALDSVAARSCTPEPGLRVSSAADSEQSDNSWVDTQCSTPMEQECSQVLGSIRLSPRKQRSAAPKWQQQRPTLLDAGR</sequence>
<organism evidence="2 3">
    <name type="scientific">Coccomyxa viridis</name>
    <dbReference type="NCBI Taxonomy" id="1274662"/>
    <lineage>
        <taxon>Eukaryota</taxon>
        <taxon>Viridiplantae</taxon>
        <taxon>Chlorophyta</taxon>
        <taxon>core chlorophytes</taxon>
        <taxon>Trebouxiophyceae</taxon>
        <taxon>Trebouxiophyceae incertae sedis</taxon>
        <taxon>Coccomyxaceae</taxon>
        <taxon>Coccomyxa</taxon>
    </lineage>
</organism>
<feature type="region of interest" description="Disordered" evidence="1">
    <location>
        <begin position="161"/>
        <end position="184"/>
    </location>
</feature>
<dbReference type="AlphaFoldDB" id="A0AAV1IFT3"/>
<accession>A0AAV1IFT3</accession>
<evidence type="ECO:0000313" key="2">
    <source>
        <dbReference type="EMBL" id="CAK0786194.1"/>
    </source>
</evidence>
<feature type="region of interest" description="Disordered" evidence="1">
    <location>
        <begin position="124"/>
        <end position="145"/>
    </location>
</feature>
<keyword evidence="3" id="KW-1185">Reference proteome</keyword>
<evidence type="ECO:0000313" key="3">
    <source>
        <dbReference type="Proteomes" id="UP001314263"/>
    </source>
</evidence>
<evidence type="ECO:0000256" key="1">
    <source>
        <dbReference type="SAM" id="MobiDB-lite"/>
    </source>
</evidence>
<feature type="compositionally biased region" description="Polar residues" evidence="1">
    <location>
        <begin position="128"/>
        <end position="145"/>
    </location>
</feature>
<protein>
    <submittedName>
        <fullName evidence="2">Uncharacterized protein</fullName>
    </submittedName>
</protein>
<dbReference type="Proteomes" id="UP001314263">
    <property type="component" value="Unassembled WGS sequence"/>
</dbReference>